<dbReference type="RefSeq" id="WP_317015870.1">
    <property type="nucleotide sequence ID" value="NZ_CP136511.1"/>
</dbReference>
<dbReference type="Proteomes" id="UP001302652">
    <property type="component" value="Chromosome 3"/>
</dbReference>
<dbReference type="InterPro" id="IPR028081">
    <property type="entry name" value="Leu-bd"/>
</dbReference>
<dbReference type="Pfam" id="PF13458">
    <property type="entry name" value="Peripla_BP_6"/>
    <property type="match status" value="1"/>
</dbReference>
<proteinExistence type="inferred from homology"/>
<dbReference type="CDD" id="cd06327">
    <property type="entry name" value="PBP1_SBP-like"/>
    <property type="match status" value="1"/>
</dbReference>
<accession>A0ABZ0EA37</accession>
<dbReference type="PANTHER" id="PTHR30483">
    <property type="entry name" value="LEUCINE-SPECIFIC-BINDING PROTEIN"/>
    <property type="match status" value="1"/>
</dbReference>
<dbReference type="InterPro" id="IPR051010">
    <property type="entry name" value="BCAA_transport"/>
</dbReference>
<dbReference type="PANTHER" id="PTHR30483:SF6">
    <property type="entry name" value="PERIPLASMIC BINDING PROTEIN OF ABC TRANSPORTER FOR NATURAL AMINO ACIDS"/>
    <property type="match status" value="1"/>
</dbReference>
<dbReference type="SUPFAM" id="SSF53822">
    <property type="entry name" value="Periplasmic binding protein-like I"/>
    <property type="match status" value="1"/>
</dbReference>
<dbReference type="EMBL" id="CP136511">
    <property type="protein sequence ID" value="WOD14098.1"/>
    <property type="molecule type" value="Genomic_DNA"/>
</dbReference>
<evidence type="ECO:0000256" key="1">
    <source>
        <dbReference type="ARBA" id="ARBA00010062"/>
    </source>
</evidence>
<sequence length="405" mass="43237">MNRFYGFFLIIALAISASASRAEGTAYSDNVIRIGIMNDRSGPYADLSGEGSAIAARMAAEEFGNKVNGTPVEVVTADHRNKPDIGAAIARKWFDADGVDVIVDIANSAVSLAVSGLAKDRRKLVLHNSASSELTGKACNPHSVQWQYSVYAAASNVVTKQMIDSGMNTFFIIAVDYALGESITKDFKAAVTRAGGKIVGEVRHPLNTTDFSSYLLQAQASGAKAVMLANAGSDLVTAATQAQEFGLTPKLQLLAGALTKDVVRSAGLKVMEGMQTMSWYEMYRDDGSKAWAKKFVERNKGKAPTELQASTYSAVRSYLKAVQDAHTDDADAAMAKLKGMSINDAFAANGHVRPDGLMSHDMYLVRIKAPSQSVGEGDYSNVLKTVKGDDANIPLSQSECPLVKK</sequence>
<organism evidence="5 6">
    <name type="scientific">Paraburkholderia kirstenboschensis</name>
    <dbReference type="NCBI Taxonomy" id="1245436"/>
    <lineage>
        <taxon>Bacteria</taxon>
        <taxon>Pseudomonadati</taxon>
        <taxon>Pseudomonadota</taxon>
        <taxon>Betaproteobacteria</taxon>
        <taxon>Burkholderiales</taxon>
        <taxon>Burkholderiaceae</taxon>
        <taxon>Paraburkholderia</taxon>
    </lineage>
</organism>
<evidence type="ECO:0000313" key="6">
    <source>
        <dbReference type="Proteomes" id="UP001302652"/>
    </source>
</evidence>
<gene>
    <name evidence="5" type="ORF">RW095_00810</name>
</gene>
<evidence type="ECO:0000313" key="5">
    <source>
        <dbReference type="EMBL" id="WOD14098.1"/>
    </source>
</evidence>
<feature type="signal peptide" evidence="3">
    <location>
        <begin position="1"/>
        <end position="21"/>
    </location>
</feature>
<dbReference type="InterPro" id="IPR028082">
    <property type="entry name" value="Peripla_BP_I"/>
</dbReference>
<protein>
    <submittedName>
        <fullName evidence="5">ABC transporter substrate-binding protein</fullName>
    </submittedName>
</protein>
<dbReference type="Gene3D" id="3.40.50.2300">
    <property type="match status" value="2"/>
</dbReference>
<evidence type="ECO:0000259" key="4">
    <source>
        <dbReference type="Pfam" id="PF13458"/>
    </source>
</evidence>
<feature type="domain" description="Leucine-binding protein" evidence="4">
    <location>
        <begin position="32"/>
        <end position="368"/>
    </location>
</feature>
<reference evidence="5 6" key="1">
    <citation type="submission" date="2023-10" db="EMBL/GenBank/DDBJ databases">
        <title>Surface-active antibiotics is a multifunctional adaptation for post-fire microbes.</title>
        <authorList>
            <person name="Liu M.D."/>
            <person name="Du Y."/>
            <person name="Koupaei S.K."/>
            <person name="Kim N.R."/>
            <person name="Zhang W."/>
            <person name="Traxler M.F."/>
        </authorList>
    </citation>
    <scope>NUCLEOTIDE SEQUENCE [LARGE SCALE GENOMIC DNA]</scope>
    <source>
        <strain evidence="5 6">F3</strain>
    </source>
</reference>
<keyword evidence="2 3" id="KW-0732">Signal</keyword>
<keyword evidence="6" id="KW-1185">Reference proteome</keyword>
<evidence type="ECO:0000256" key="3">
    <source>
        <dbReference type="SAM" id="SignalP"/>
    </source>
</evidence>
<comment type="similarity">
    <text evidence="1">Belongs to the leucine-binding protein family.</text>
</comment>
<name>A0ABZ0EA37_9BURK</name>
<evidence type="ECO:0000256" key="2">
    <source>
        <dbReference type="ARBA" id="ARBA00022729"/>
    </source>
</evidence>
<feature type="chain" id="PRO_5045623774" evidence="3">
    <location>
        <begin position="22"/>
        <end position="405"/>
    </location>
</feature>